<dbReference type="Proteomes" id="UP000093111">
    <property type="component" value="Unassembled WGS sequence"/>
</dbReference>
<comment type="caution">
    <text evidence="1">The sequence shown here is derived from an EMBL/GenBank/DDBJ whole genome shotgun (WGS) entry which is preliminary data.</text>
</comment>
<protein>
    <submittedName>
        <fullName evidence="1">Uncharacterized protein</fullName>
    </submittedName>
</protein>
<dbReference type="STRING" id="1612624.ADU59_26105"/>
<accession>A0A1C7NUG5</accession>
<proteinExistence type="predicted"/>
<dbReference type="EMBL" id="LGLV01000019">
    <property type="protein sequence ID" value="OBZ92619.1"/>
    <property type="molecule type" value="Genomic_DNA"/>
</dbReference>
<organism evidence="1 2">
    <name type="scientific">Pararhizobium polonicum</name>
    <dbReference type="NCBI Taxonomy" id="1612624"/>
    <lineage>
        <taxon>Bacteria</taxon>
        <taxon>Pseudomonadati</taxon>
        <taxon>Pseudomonadota</taxon>
        <taxon>Alphaproteobacteria</taxon>
        <taxon>Hyphomicrobiales</taxon>
        <taxon>Rhizobiaceae</taxon>
        <taxon>Rhizobium/Agrobacterium group</taxon>
        <taxon>Pararhizobium</taxon>
    </lineage>
</organism>
<gene>
    <name evidence="1" type="ORF">ADU59_26105</name>
</gene>
<evidence type="ECO:0000313" key="2">
    <source>
        <dbReference type="Proteomes" id="UP000093111"/>
    </source>
</evidence>
<sequence length="109" mass="11533">MTGTADAQQAFLDGAYGNKDGCAYAKTGESTGSDDFFLLTGEGITTAASYCGFKGDVTKEGDSFAAAISCSEEGEGGETEDRVEIRRTGKDYTIAFKDGTRWGPLKRCK</sequence>
<dbReference type="AlphaFoldDB" id="A0A1C7NUG5"/>
<name>A0A1C7NUG5_9HYPH</name>
<reference evidence="1 2" key="1">
    <citation type="journal article" date="2016" name="Syst. Appl. Microbiol.">
        <title>Pararhizobium polonicum sp. nov. isolated from tumors on stone fruit rootstocks.</title>
        <authorList>
            <person name="Pulawska J."/>
            <person name="Kuzmanovic N."/>
            <person name="Willems A."/>
            <person name="Pothier J.F."/>
        </authorList>
    </citation>
    <scope>NUCLEOTIDE SEQUENCE [LARGE SCALE GENOMIC DNA]</scope>
    <source>
        <strain evidence="1 2">F5.1</strain>
    </source>
</reference>
<evidence type="ECO:0000313" key="1">
    <source>
        <dbReference type="EMBL" id="OBZ92619.1"/>
    </source>
</evidence>
<keyword evidence="2" id="KW-1185">Reference proteome</keyword>